<sequence length="856" mass="94799">MRKLFLHTFRRYAATLAEFNQCAPRTSITAHTEQLRNMSSVLHKFVSYPVGDFDRFISPFLKTELVEELATFGDYSLLLRRPSLSIVKDLLRIRELQTQPSGDTSVSGDLNLQSHAVPRFVTYGQPGTGISVTLAQISHFAATNNWLVFPFPDAERWLYRCVDLTPSNEYHQDQHKPNLVGDAFDYPSRSANWLQGFVKMNEGFLEKYKPLTTRDVHWTRVDSTPAGTPWAELIKFCIARTKYSTDCIGILLREMRSLCSQPDGPPCLVIIDGVNFLWCRGTLLKDKALQCRVTVDRLAIVHHLRRALQADWRHGAILTSLNIRAAWPTDREKYTPGYAQLPVSPLSQFSHDLAWKFYHPNLTKACTVTIHFCFMSSVAAATARSGALHRLRQWLENTKVRLRPVEMGQNFGANFVSSDPATGMALVSFQETSTDELNGIILSAKSAQRLWSSVTPLERSKVLHNVATLVRSEAEWLAELEVLDTGKPIWEARADVDACADSIDLFAGFIPTLSGSHVPVPPNPGRLVSVDFKCILAVSDVVFLPFGSSFYGLSGALCEGLLFMLLFTRREPFGVCAGIGAWNFPFQMAVWKSAPAIAAGNAMVFKPSPLTPLTASRLVELYVKGGCPEHLFSVVLGGNEVGQKLVNHPFVAKVSFTGSVAGGRAVLSSAAHRIIPGTVELGGKSALIIMPDADLDEAVNGTLMANFYSQGQVCSNAARVYVHKTILKEFQAKLLSAVDSLRVDDPFCPSTSMGAMITAEHKEKVQKYIQSAIAEGATLLTDDKPAMFPPDSPLISGHFLRPCVLTNCRDDMTAVKEEIFGPVLTLLTFESEDEVIQRVNNRFVHLFLRVINHCVF</sequence>
<dbReference type="KEGG" id="ovi:T265_08551"/>
<gene>
    <name evidence="5" type="ORF">T265_08551</name>
</gene>
<dbReference type="GeneID" id="20322730"/>
<keyword evidence="6" id="KW-1185">Reference proteome</keyword>
<dbReference type="InterPro" id="IPR016163">
    <property type="entry name" value="Ald_DH_C"/>
</dbReference>
<feature type="active site" evidence="2">
    <location>
        <position position="680"/>
    </location>
</feature>
<dbReference type="InterPro" id="IPR016160">
    <property type="entry name" value="Ald_DH_CS_CYS"/>
</dbReference>
<dbReference type="GO" id="GO:0016620">
    <property type="term" value="F:oxidoreductase activity, acting on the aldehyde or oxo group of donors, NAD or NADP as acceptor"/>
    <property type="evidence" value="ECO:0007669"/>
    <property type="project" value="InterPro"/>
</dbReference>
<dbReference type="InterPro" id="IPR016162">
    <property type="entry name" value="Ald_DH_N"/>
</dbReference>
<dbReference type="Gene3D" id="3.40.309.10">
    <property type="entry name" value="Aldehyde Dehydrogenase, Chain A, domain 2"/>
    <property type="match status" value="1"/>
</dbReference>
<dbReference type="Gene3D" id="3.40.605.10">
    <property type="entry name" value="Aldehyde Dehydrogenase, Chain A, domain 1"/>
    <property type="match status" value="2"/>
</dbReference>
<dbReference type="InterPro" id="IPR015590">
    <property type="entry name" value="Aldehyde_DH_dom"/>
</dbReference>
<feature type="domain" description="Aldehyde dehydrogenase" evidence="4">
    <location>
        <begin position="415"/>
        <end position="521"/>
    </location>
</feature>
<dbReference type="PROSITE" id="PS00070">
    <property type="entry name" value="ALDEHYDE_DEHYDR_CYS"/>
    <property type="match status" value="1"/>
</dbReference>
<evidence type="ECO:0000313" key="6">
    <source>
        <dbReference type="Proteomes" id="UP000054324"/>
    </source>
</evidence>
<dbReference type="Pfam" id="PF00171">
    <property type="entry name" value="Aldedh"/>
    <property type="match status" value="2"/>
</dbReference>
<feature type="domain" description="Aldehyde dehydrogenase" evidence="4">
    <location>
        <begin position="566"/>
        <end position="841"/>
    </location>
</feature>
<dbReference type="RefSeq" id="XP_009172652.1">
    <property type="nucleotide sequence ID" value="XM_009174388.1"/>
</dbReference>
<name>A0A074Z8T3_OPIVI</name>
<reference evidence="5 6" key="1">
    <citation type="submission" date="2013-11" db="EMBL/GenBank/DDBJ databases">
        <title>Opisthorchis viverrini - life in the bile duct.</title>
        <authorList>
            <person name="Young N.D."/>
            <person name="Nagarajan N."/>
            <person name="Lin S.J."/>
            <person name="Korhonen P.K."/>
            <person name="Jex A.R."/>
            <person name="Hall R.S."/>
            <person name="Safavi-Hemami H."/>
            <person name="Kaewkong W."/>
            <person name="Bertrand D."/>
            <person name="Gao S."/>
            <person name="Seet Q."/>
            <person name="Wongkham S."/>
            <person name="Teh B.T."/>
            <person name="Wongkham C."/>
            <person name="Intapan P.M."/>
            <person name="Maleewong W."/>
            <person name="Yang X."/>
            <person name="Hu M."/>
            <person name="Wang Z."/>
            <person name="Hofmann A."/>
            <person name="Sternberg P.W."/>
            <person name="Tan P."/>
            <person name="Wang J."/>
            <person name="Gasser R.B."/>
        </authorList>
    </citation>
    <scope>NUCLEOTIDE SEQUENCE [LARGE SCALE GENOMIC DNA]</scope>
</reference>
<dbReference type="CTD" id="20322730"/>
<organism evidence="5 6">
    <name type="scientific">Opisthorchis viverrini</name>
    <name type="common">Southeast Asian liver fluke</name>
    <dbReference type="NCBI Taxonomy" id="6198"/>
    <lineage>
        <taxon>Eukaryota</taxon>
        <taxon>Metazoa</taxon>
        <taxon>Spiralia</taxon>
        <taxon>Lophotrochozoa</taxon>
        <taxon>Platyhelminthes</taxon>
        <taxon>Trematoda</taxon>
        <taxon>Digenea</taxon>
        <taxon>Opisthorchiida</taxon>
        <taxon>Opisthorchiata</taxon>
        <taxon>Opisthorchiidae</taxon>
        <taxon>Opisthorchis</taxon>
    </lineage>
</organism>
<accession>A0A074Z8T3</accession>
<dbReference type="InterPro" id="IPR019368">
    <property type="entry name" value="Ribosomal_mS29"/>
</dbReference>
<dbReference type="STRING" id="6198.A0A074Z8T3"/>
<evidence type="ECO:0000256" key="1">
    <source>
        <dbReference type="ARBA" id="ARBA00023002"/>
    </source>
</evidence>
<evidence type="ECO:0000313" key="5">
    <source>
        <dbReference type="EMBL" id="KER23616.1"/>
    </source>
</evidence>
<evidence type="ECO:0000259" key="4">
    <source>
        <dbReference type="Pfam" id="PF00171"/>
    </source>
</evidence>
<dbReference type="AlphaFoldDB" id="A0A074Z8T3"/>
<dbReference type="InterPro" id="IPR016161">
    <property type="entry name" value="Ald_DH/histidinol_DH"/>
</dbReference>
<protein>
    <recommendedName>
        <fullName evidence="4">Aldehyde dehydrogenase domain-containing protein</fullName>
    </recommendedName>
</protein>
<dbReference type="PANTHER" id="PTHR11699">
    <property type="entry name" value="ALDEHYDE DEHYDROGENASE-RELATED"/>
    <property type="match status" value="1"/>
</dbReference>
<comment type="similarity">
    <text evidence="3">Belongs to the aldehyde dehydrogenase family.</text>
</comment>
<proteinExistence type="inferred from homology"/>
<dbReference type="Proteomes" id="UP000054324">
    <property type="component" value="Unassembled WGS sequence"/>
</dbReference>
<dbReference type="InterPro" id="IPR029510">
    <property type="entry name" value="Ald_DH_CS_GLU"/>
</dbReference>
<dbReference type="Pfam" id="PF10236">
    <property type="entry name" value="DAP3"/>
    <property type="match status" value="1"/>
</dbReference>
<evidence type="ECO:0000256" key="2">
    <source>
        <dbReference type="PROSITE-ProRule" id="PRU10007"/>
    </source>
</evidence>
<dbReference type="OrthoDB" id="310895at2759"/>
<dbReference type="EMBL" id="KL596843">
    <property type="protein sequence ID" value="KER23616.1"/>
    <property type="molecule type" value="Genomic_DNA"/>
</dbReference>
<keyword evidence="1 3" id="KW-0560">Oxidoreductase</keyword>
<dbReference type="SUPFAM" id="SSF53720">
    <property type="entry name" value="ALDH-like"/>
    <property type="match status" value="1"/>
</dbReference>
<evidence type="ECO:0000256" key="3">
    <source>
        <dbReference type="RuleBase" id="RU003345"/>
    </source>
</evidence>
<dbReference type="PROSITE" id="PS00687">
    <property type="entry name" value="ALDEHYDE_DEHYDR_GLU"/>
    <property type="match status" value="1"/>
</dbReference>